<proteinExistence type="predicted"/>
<name>A0A1I7SIE9_BURXY</name>
<evidence type="ECO:0000313" key="2">
    <source>
        <dbReference type="Proteomes" id="UP000095284"/>
    </source>
</evidence>
<sequence>MKLFVLSLLCIALALSGAQGRAPPTTILPPRTADAVGAEAERLFNQQYQLPPFQRHYKRVNVHNATREVRRPHYWVKMTMGPTLCQKNAQNCALPVLNDSYIFVEASLVGALPRNLHGEVHITYGPFQPITDVPGITVDN</sequence>
<accession>A0A1I7SIE9</accession>
<reference evidence="3" key="1">
    <citation type="submission" date="2016-11" db="UniProtKB">
        <authorList>
            <consortium name="WormBaseParasite"/>
        </authorList>
    </citation>
    <scope>IDENTIFICATION</scope>
</reference>
<organism evidence="2 3">
    <name type="scientific">Bursaphelenchus xylophilus</name>
    <name type="common">Pinewood nematode worm</name>
    <name type="synonym">Aphelenchoides xylophilus</name>
    <dbReference type="NCBI Taxonomy" id="6326"/>
    <lineage>
        <taxon>Eukaryota</taxon>
        <taxon>Metazoa</taxon>
        <taxon>Ecdysozoa</taxon>
        <taxon>Nematoda</taxon>
        <taxon>Chromadorea</taxon>
        <taxon>Rhabditida</taxon>
        <taxon>Tylenchina</taxon>
        <taxon>Tylenchomorpha</taxon>
        <taxon>Aphelenchoidea</taxon>
        <taxon>Aphelenchoididae</taxon>
        <taxon>Bursaphelenchus</taxon>
    </lineage>
</organism>
<protein>
    <submittedName>
        <fullName evidence="3">Uncharacterized protein</fullName>
    </submittedName>
</protein>
<evidence type="ECO:0000313" key="3">
    <source>
        <dbReference type="WBParaSite" id="BXY_1281900.1"/>
    </source>
</evidence>
<keyword evidence="1" id="KW-0732">Signal</keyword>
<dbReference type="Proteomes" id="UP000095284">
    <property type="component" value="Unplaced"/>
</dbReference>
<dbReference type="WBParaSite" id="BXY_1281900.1">
    <property type="protein sequence ID" value="BXY_1281900.1"/>
    <property type="gene ID" value="BXY_1281900"/>
</dbReference>
<feature type="signal peptide" evidence="1">
    <location>
        <begin position="1"/>
        <end position="20"/>
    </location>
</feature>
<evidence type="ECO:0000256" key="1">
    <source>
        <dbReference type="SAM" id="SignalP"/>
    </source>
</evidence>
<dbReference type="AlphaFoldDB" id="A0A1I7SIE9"/>
<feature type="chain" id="PRO_5009306193" evidence="1">
    <location>
        <begin position="21"/>
        <end position="140"/>
    </location>
</feature>